<dbReference type="KEGG" id="kro:BVG79_00188"/>
<feature type="binding site" description="covalent" evidence="9">
    <location>
        <position position="335"/>
    </location>
    <ligand>
        <name>heme c</name>
        <dbReference type="ChEBI" id="CHEBI:61717"/>
        <label>3</label>
    </ligand>
</feature>
<evidence type="ECO:0000256" key="2">
    <source>
        <dbReference type="ARBA" id="ARBA00022475"/>
    </source>
</evidence>
<dbReference type="AlphaFoldDB" id="A0A1W6NWB2"/>
<evidence type="ECO:0000313" key="14">
    <source>
        <dbReference type="EMBL" id="ARO13548.1"/>
    </source>
</evidence>
<dbReference type="GO" id="GO:0005886">
    <property type="term" value="C:plasma membrane"/>
    <property type="evidence" value="ECO:0007669"/>
    <property type="project" value="UniProtKB-SubCell"/>
</dbReference>
<feature type="signal peptide" evidence="12">
    <location>
        <begin position="1"/>
        <end position="21"/>
    </location>
</feature>
<evidence type="ECO:0000256" key="1">
    <source>
        <dbReference type="ARBA" id="ARBA00004236"/>
    </source>
</evidence>
<reference evidence="14 15" key="1">
    <citation type="submission" date="2017-02" db="EMBL/GenBank/DDBJ databases">
        <title>Ketogulonicigenium robustum SPU B003 Genome sequencing and assembly.</title>
        <authorList>
            <person name="Li Y."/>
            <person name="Liu L."/>
            <person name="Wang C."/>
            <person name="Zhang M."/>
            <person name="Zhang T."/>
            <person name="Zhang Y."/>
        </authorList>
    </citation>
    <scope>NUCLEOTIDE SEQUENCE [LARGE SCALE GENOMIC DNA]</scope>
    <source>
        <strain evidence="14 15">SPU_B003</strain>
    </source>
</reference>
<feature type="binding site" description="covalent" evidence="9">
    <location>
        <position position="44"/>
    </location>
    <ligand>
        <name>heme c</name>
        <dbReference type="ChEBI" id="CHEBI:61717"/>
        <label>1</label>
    </ligand>
</feature>
<sequence>MNRLALPAVAAIALAPWGAMAQDFDPALVERGRYVAIAADCAACHTNHEEGVEWAGGYILESPMGAMVSTNITPSKEFGIGDWTLEQFSRAVRKGVAPGMHFLYPGMPYSDYAQITDDDISALYAFIMTEIEPVDAAPEATTQLSFPFNIRYVMMGWNLLFARSAPFEAADVAPGAADRGEYLVKALAHCNTCHTPRNVLLAEDTSQFLQGGNVGGWEAPNLTSDPISGLGGWSDDEIKQYLSVGHAHGKAQAAGPMAEAVSYSLQYLNDDDLQAIVDFLRTVPPTRTPGQIRPSFALRDPDTRALLNEDGSAGAIPTVTPSQGEELFMASCANCHGADGRGTDDFYYPSLINNAATSGMTASNLVMVISTGLQRETEDDYFFMPAYAGSWDSQQIADVANYVLESFGNPALHVTADYVELLQAGGEKPLLLRAMPYLLALGGIVAVAVLLLLIGLIRARRRARMI</sequence>
<feature type="binding site" description="axial binding residue" evidence="10">
    <location>
        <position position="194"/>
    </location>
    <ligand>
        <name>heme c</name>
        <dbReference type="ChEBI" id="CHEBI:61717"/>
        <label>2</label>
    </ligand>
    <ligandPart>
        <name>Fe</name>
        <dbReference type="ChEBI" id="CHEBI:18248"/>
    </ligandPart>
</feature>
<dbReference type="Pfam" id="PF00034">
    <property type="entry name" value="Cytochrom_C"/>
    <property type="match status" value="2"/>
</dbReference>
<keyword evidence="3 9" id="KW-0349">Heme</keyword>
<dbReference type="InterPro" id="IPR051459">
    <property type="entry name" value="Cytochrome_c-type_DH"/>
</dbReference>
<evidence type="ECO:0000256" key="7">
    <source>
        <dbReference type="ARBA" id="ARBA00023004"/>
    </source>
</evidence>
<evidence type="ECO:0000256" key="3">
    <source>
        <dbReference type="ARBA" id="ARBA00022617"/>
    </source>
</evidence>
<keyword evidence="6" id="KW-0677">Repeat</keyword>
<dbReference type="PANTHER" id="PTHR35008">
    <property type="entry name" value="BLL4482 PROTEIN-RELATED"/>
    <property type="match status" value="1"/>
</dbReference>
<evidence type="ECO:0000256" key="12">
    <source>
        <dbReference type="SAM" id="SignalP"/>
    </source>
</evidence>
<keyword evidence="5 12" id="KW-0732">Signal</keyword>
<feature type="domain" description="Cytochrome c" evidence="13">
    <location>
        <begin position="319"/>
        <end position="407"/>
    </location>
</feature>
<keyword evidence="15" id="KW-1185">Reference proteome</keyword>
<feature type="domain" description="Cytochrome c" evidence="13">
    <location>
        <begin position="27"/>
        <end position="131"/>
    </location>
</feature>
<evidence type="ECO:0000256" key="6">
    <source>
        <dbReference type="ARBA" id="ARBA00022737"/>
    </source>
</evidence>
<dbReference type="RefSeq" id="WP_085785254.1">
    <property type="nucleotide sequence ID" value="NZ_CP019937.1"/>
</dbReference>
<evidence type="ECO:0000259" key="13">
    <source>
        <dbReference type="PROSITE" id="PS51007"/>
    </source>
</evidence>
<dbReference type="PROSITE" id="PS51007">
    <property type="entry name" value="CYTC"/>
    <property type="match status" value="3"/>
</dbReference>
<evidence type="ECO:0000256" key="4">
    <source>
        <dbReference type="ARBA" id="ARBA00022723"/>
    </source>
</evidence>
<dbReference type="GO" id="GO:0009055">
    <property type="term" value="F:electron transfer activity"/>
    <property type="evidence" value="ECO:0007669"/>
    <property type="project" value="InterPro"/>
</dbReference>
<feature type="binding site" description="covalent" evidence="9">
    <location>
        <position position="193"/>
    </location>
    <ligand>
        <name>heme c</name>
        <dbReference type="ChEBI" id="CHEBI:61717"/>
        <label>2</label>
    </ligand>
</feature>
<dbReference type="EMBL" id="CP019937">
    <property type="protein sequence ID" value="ARO13548.1"/>
    <property type="molecule type" value="Genomic_DNA"/>
</dbReference>
<feature type="binding site" description="covalent" evidence="9">
    <location>
        <position position="41"/>
    </location>
    <ligand>
        <name>heme c</name>
        <dbReference type="ChEBI" id="CHEBI:61717"/>
        <label>1</label>
    </ligand>
</feature>
<keyword evidence="11" id="KW-1133">Transmembrane helix</keyword>
<evidence type="ECO:0000256" key="9">
    <source>
        <dbReference type="PIRSR" id="PIRSR000018-50"/>
    </source>
</evidence>
<evidence type="ECO:0000256" key="10">
    <source>
        <dbReference type="PIRSR" id="PIRSR000018-51"/>
    </source>
</evidence>
<dbReference type="GO" id="GO:0020037">
    <property type="term" value="F:heme binding"/>
    <property type="evidence" value="ECO:0007669"/>
    <property type="project" value="InterPro"/>
</dbReference>
<feature type="binding site" description="axial binding residue" evidence="10">
    <location>
        <position position="45"/>
    </location>
    <ligand>
        <name>heme c</name>
        <dbReference type="ChEBI" id="CHEBI:61717"/>
        <label>1</label>
    </ligand>
    <ligandPart>
        <name>Fe</name>
        <dbReference type="ChEBI" id="CHEBI:18248"/>
    </ligandPart>
</feature>
<organism evidence="14 15">
    <name type="scientific">Ketogulonicigenium robustum</name>
    <dbReference type="NCBI Taxonomy" id="92947"/>
    <lineage>
        <taxon>Bacteria</taxon>
        <taxon>Pseudomonadati</taxon>
        <taxon>Pseudomonadota</taxon>
        <taxon>Alphaproteobacteria</taxon>
        <taxon>Rhodobacterales</taxon>
        <taxon>Roseobacteraceae</taxon>
        <taxon>Ketogulonicigenium</taxon>
    </lineage>
</organism>
<proteinExistence type="predicted"/>
<dbReference type="OrthoDB" id="9811281at2"/>
<dbReference type="PIRSF" id="PIRSF000018">
    <property type="entry name" value="Mb_ADH_cyt_c"/>
    <property type="match status" value="1"/>
</dbReference>
<dbReference type="GO" id="GO:0016614">
    <property type="term" value="F:oxidoreductase activity, acting on CH-OH group of donors"/>
    <property type="evidence" value="ECO:0007669"/>
    <property type="project" value="InterPro"/>
</dbReference>
<dbReference type="Proteomes" id="UP000242447">
    <property type="component" value="Chromosome"/>
</dbReference>
<feature type="chain" id="PRO_5012258549" evidence="12">
    <location>
        <begin position="22"/>
        <end position="466"/>
    </location>
</feature>
<comment type="subcellular location">
    <subcellularLocation>
        <location evidence="1">Cell membrane</location>
    </subcellularLocation>
</comment>
<feature type="transmembrane region" description="Helical" evidence="11">
    <location>
        <begin position="437"/>
        <end position="457"/>
    </location>
</feature>
<dbReference type="STRING" id="92947.BVG79_00188"/>
<dbReference type="Gene3D" id="1.10.760.10">
    <property type="entry name" value="Cytochrome c-like domain"/>
    <property type="match status" value="3"/>
</dbReference>
<gene>
    <name evidence="14" type="ORF">BVG79_00188</name>
</gene>
<feature type="domain" description="Cytochrome c" evidence="13">
    <location>
        <begin position="175"/>
        <end position="284"/>
    </location>
</feature>
<evidence type="ECO:0000256" key="8">
    <source>
        <dbReference type="ARBA" id="ARBA00023136"/>
    </source>
</evidence>
<feature type="binding site" description="axial binding residue" evidence="10">
    <location>
        <position position="336"/>
    </location>
    <ligand>
        <name>heme c</name>
        <dbReference type="ChEBI" id="CHEBI:61717"/>
        <label>3</label>
    </ligand>
    <ligandPart>
        <name>Fe</name>
        <dbReference type="ChEBI" id="CHEBI:18248"/>
    </ligandPart>
</feature>
<dbReference type="InterPro" id="IPR014353">
    <property type="entry name" value="Membr-bd_ADH_cyt_c"/>
</dbReference>
<accession>A0A1W6NWB2</accession>
<dbReference type="PANTHER" id="PTHR35008:SF8">
    <property type="entry name" value="ALCOHOL DEHYDROGENASE CYTOCHROME C SUBUNIT"/>
    <property type="match status" value="1"/>
</dbReference>
<comment type="cofactor">
    <cofactor evidence="9">
        <name>heme c</name>
        <dbReference type="ChEBI" id="CHEBI:61717"/>
    </cofactor>
    <text evidence="9">Binds 3 heme c groups covalently per subunit.</text>
</comment>
<feature type="binding site" description="covalent" evidence="9">
    <location>
        <position position="332"/>
    </location>
    <ligand>
        <name>heme c</name>
        <dbReference type="ChEBI" id="CHEBI:61717"/>
        <label>3</label>
    </ligand>
</feature>
<keyword evidence="7 10" id="KW-0408">Iron</keyword>
<dbReference type="GO" id="GO:0005506">
    <property type="term" value="F:iron ion binding"/>
    <property type="evidence" value="ECO:0007669"/>
    <property type="project" value="InterPro"/>
</dbReference>
<name>A0A1W6NWB2_9RHOB</name>
<feature type="binding site" description="covalent" evidence="9">
    <location>
        <position position="190"/>
    </location>
    <ligand>
        <name>heme c</name>
        <dbReference type="ChEBI" id="CHEBI:61717"/>
        <label>2</label>
    </ligand>
</feature>
<evidence type="ECO:0000313" key="15">
    <source>
        <dbReference type="Proteomes" id="UP000242447"/>
    </source>
</evidence>
<evidence type="ECO:0000256" key="5">
    <source>
        <dbReference type="ARBA" id="ARBA00022729"/>
    </source>
</evidence>
<dbReference type="InterPro" id="IPR009056">
    <property type="entry name" value="Cyt_c-like_dom"/>
</dbReference>
<dbReference type="SUPFAM" id="SSF46626">
    <property type="entry name" value="Cytochrome c"/>
    <property type="match status" value="3"/>
</dbReference>
<keyword evidence="8 11" id="KW-0472">Membrane</keyword>
<evidence type="ECO:0000256" key="11">
    <source>
        <dbReference type="SAM" id="Phobius"/>
    </source>
</evidence>
<keyword evidence="4 10" id="KW-0479">Metal-binding</keyword>
<keyword evidence="2" id="KW-1003">Cell membrane</keyword>
<protein>
    <submittedName>
        <fullName evidence="14">Cytochrome C, class I</fullName>
    </submittedName>
</protein>
<dbReference type="InterPro" id="IPR036909">
    <property type="entry name" value="Cyt_c-like_dom_sf"/>
</dbReference>
<keyword evidence="11" id="KW-0812">Transmembrane</keyword>